<evidence type="ECO:0000256" key="6">
    <source>
        <dbReference type="SAM" id="MobiDB-lite"/>
    </source>
</evidence>
<dbReference type="Pfam" id="PF04500">
    <property type="entry name" value="FLYWCH"/>
    <property type="match status" value="1"/>
</dbReference>
<dbReference type="InterPro" id="IPR000210">
    <property type="entry name" value="BTB/POZ_dom"/>
</dbReference>
<sequence>METEQFSLCWNNFHNNLRTGFHSLLQDEDLVDVTLAAEGRFIKAHKTVLSICSPYFKELFKANPCKHPIVILQDVKYSALSCLLQFMYQGEVSVSQDEIPTFMRVAEMLKIKGLTENNSSNSSTDTNGVNDNSFHRGSPYMYGNSESKQALKRAKPPKKIIRPLQPLRAIESPKTVRSPASMVSPHSVPSPQPPPIKKPCIEERSERVPEYVDSAINPKQEPIDHNEDDDEDDDEYKEEESNLDMSAMLDTTLSESSHASASWTPDMKMISDVSSPGTLQCILGKRGNPRLIVDGHVFFKKSTYKGKSFWYCKHSRTPHKCPAVCWTLNGQIVKWPSNHSHVVIPEPFNPEEDMEVPIDRLQEVLLRSTFSHM</sequence>
<evidence type="ECO:0000259" key="7">
    <source>
        <dbReference type="PROSITE" id="PS50097"/>
    </source>
</evidence>
<comment type="caution">
    <text evidence="8">The sequence shown here is derived from an EMBL/GenBank/DDBJ whole genome shotgun (WGS) entry which is preliminary data.</text>
</comment>
<dbReference type="Gene3D" id="3.30.710.10">
    <property type="entry name" value="Potassium Channel Kv1.1, Chain A"/>
    <property type="match status" value="1"/>
</dbReference>
<keyword evidence="2" id="KW-0479">Metal-binding</keyword>
<evidence type="ECO:0000313" key="9">
    <source>
        <dbReference type="Proteomes" id="UP000801492"/>
    </source>
</evidence>
<dbReference type="Proteomes" id="UP000801492">
    <property type="component" value="Unassembled WGS sequence"/>
</dbReference>
<dbReference type="Pfam" id="PF00651">
    <property type="entry name" value="BTB"/>
    <property type="match status" value="1"/>
</dbReference>
<feature type="compositionally biased region" description="Low complexity" evidence="6">
    <location>
        <begin position="178"/>
        <end position="187"/>
    </location>
</feature>
<evidence type="ECO:0000256" key="4">
    <source>
        <dbReference type="ARBA" id="ARBA00022833"/>
    </source>
</evidence>
<feature type="compositionally biased region" description="Low complexity" evidence="6">
    <location>
        <begin position="117"/>
        <end position="132"/>
    </location>
</feature>
<dbReference type="FunFam" id="3.30.710.10:FF:000036">
    <property type="entry name" value="Mod(Mdg4), isoform H"/>
    <property type="match status" value="1"/>
</dbReference>
<dbReference type="EMBL" id="VTPC01001891">
    <property type="protein sequence ID" value="KAF2901080.1"/>
    <property type="molecule type" value="Genomic_DNA"/>
</dbReference>
<evidence type="ECO:0000256" key="1">
    <source>
        <dbReference type="ARBA" id="ARBA00004123"/>
    </source>
</evidence>
<dbReference type="OrthoDB" id="2311693at2759"/>
<keyword evidence="5" id="KW-0539">Nucleus</keyword>
<feature type="region of interest" description="Disordered" evidence="6">
    <location>
        <begin position="116"/>
        <end position="199"/>
    </location>
</feature>
<dbReference type="Gene3D" id="2.20.25.240">
    <property type="match status" value="1"/>
</dbReference>
<reference evidence="8" key="1">
    <citation type="submission" date="2019-08" db="EMBL/GenBank/DDBJ databases">
        <title>The genome of the North American firefly Photinus pyralis.</title>
        <authorList>
            <consortium name="Photinus pyralis genome working group"/>
            <person name="Fallon T.R."/>
            <person name="Sander Lower S.E."/>
            <person name="Weng J.-K."/>
        </authorList>
    </citation>
    <scope>NUCLEOTIDE SEQUENCE</scope>
    <source>
        <strain evidence="8">TRF0915ILg1</strain>
        <tissue evidence="8">Whole body</tissue>
    </source>
</reference>
<dbReference type="PANTHER" id="PTHR23110">
    <property type="entry name" value="BTB DOMAIN TRANSCRIPTION FACTOR"/>
    <property type="match status" value="1"/>
</dbReference>
<dbReference type="GO" id="GO:0005634">
    <property type="term" value="C:nucleus"/>
    <property type="evidence" value="ECO:0007669"/>
    <property type="project" value="UniProtKB-SubCell"/>
</dbReference>
<dbReference type="InterPro" id="IPR051095">
    <property type="entry name" value="Dros_DevTransReg"/>
</dbReference>
<feature type="compositionally biased region" description="Basic residues" evidence="6">
    <location>
        <begin position="150"/>
        <end position="161"/>
    </location>
</feature>
<feature type="region of interest" description="Disordered" evidence="6">
    <location>
        <begin position="212"/>
        <end position="241"/>
    </location>
</feature>
<feature type="compositionally biased region" description="Acidic residues" evidence="6">
    <location>
        <begin position="226"/>
        <end position="241"/>
    </location>
</feature>
<dbReference type="AlphaFoldDB" id="A0A8K0GDW5"/>
<comment type="subcellular location">
    <subcellularLocation>
        <location evidence="1">Nucleus</location>
    </subcellularLocation>
</comment>
<feature type="domain" description="BTB" evidence="7">
    <location>
        <begin position="31"/>
        <end position="96"/>
    </location>
</feature>
<accession>A0A8K0GDW5</accession>
<keyword evidence="4" id="KW-0862">Zinc</keyword>
<dbReference type="PANTHER" id="PTHR23110:SF99">
    <property type="entry name" value="BROAD-COMPLEX CORE PROTEIN ISOFORM 6"/>
    <property type="match status" value="1"/>
</dbReference>
<keyword evidence="3" id="KW-0863">Zinc-finger</keyword>
<feature type="compositionally biased region" description="Pro residues" evidence="6">
    <location>
        <begin position="188"/>
        <end position="197"/>
    </location>
</feature>
<dbReference type="PROSITE" id="PS50097">
    <property type="entry name" value="BTB"/>
    <property type="match status" value="1"/>
</dbReference>
<dbReference type="InterPro" id="IPR011333">
    <property type="entry name" value="SKP1/BTB/POZ_sf"/>
</dbReference>
<keyword evidence="9" id="KW-1185">Reference proteome</keyword>
<dbReference type="CDD" id="cd18315">
    <property type="entry name" value="BTB_POZ_BAB-like"/>
    <property type="match status" value="1"/>
</dbReference>
<organism evidence="8 9">
    <name type="scientific">Ignelater luminosus</name>
    <name type="common">Cucubano</name>
    <name type="synonym">Pyrophorus luminosus</name>
    <dbReference type="NCBI Taxonomy" id="2038154"/>
    <lineage>
        <taxon>Eukaryota</taxon>
        <taxon>Metazoa</taxon>
        <taxon>Ecdysozoa</taxon>
        <taxon>Arthropoda</taxon>
        <taxon>Hexapoda</taxon>
        <taxon>Insecta</taxon>
        <taxon>Pterygota</taxon>
        <taxon>Neoptera</taxon>
        <taxon>Endopterygota</taxon>
        <taxon>Coleoptera</taxon>
        <taxon>Polyphaga</taxon>
        <taxon>Elateriformia</taxon>
        <taxon>Elateroidea</taxon>
        <taxon>Elateridae</taxon>
        <taxon>Agrypninae</taxon>
        <taxon>Pyrophorini</taxon>
        <taxon>Ignelater</taxon>
    </lineage>
</organism>
<dbReference type="InterPro" id="IPR007588">
    <property type="entry name" value="Znf_FLYWCH"/>
</dbReference>
<evidence type="ECO:0000256" key="2">
    <source>
        <dbReference type="ARBA" id="ARBA00022723"/>
    </source>
</evidence>
<protein>
    <recommendedName>
        <fullName evidence="7">BTB domain-containing protein</fullName>
    </recommendedName>
</protein>
<proteinExistence type="predicted"/>
<dbReference type="SUPFAM" id="SSF54695">
    <property type="entry name" value="POZ domain"/>
    <property type="match status" value="1"/>
</dbReference>
<evidence type="ECO:0000256" key="5">
    <source>
        <dbReference type="ARBA" id="ARBA00023242"/>
    </source>
</evidence>
<evidence type="ECO:0000256" key="3">
    <source>
        <dbReference type="ARBA" id="ARBA00022771"/>
    </source>
</evidence>
<evidence type="ECO:0000313" key="8">
    <source>
        <dbReference type="EMBL" id="KAF2901080.1"/>
    </source>
</evidence>
<dbReference type="GO" id="GO:0008270">
    <property type="term" value="F:zinc ion binding"/>
    <property type="evidence" value="ECO:0007669"/>
    <property type="project" value="UniProtKB-KW"/>
</dbReference>
<dbReference type="SMART" id="SM00225">
    <property type="entry name" value="BTB"/>
    <property type="match status" value="1"/>
</dbReference>
<name>A0A8K0GDW5_IGNLU</name>
<gene>
    <name evidence="8" type="ORF">ILUMI_05136</name>
</gene>
<dbReference type="GO" id="GO:0006357">
    <property type="term" value="P:regulation of transcription by RNA polymerase II"/>
    <property type="evidence" value="ECO:0007669"/>
    <property type="project" value="TreeGrafter"/>
</dbReference>